<evidence type="ECO:0000313" key="11">
    <source>
        <dbReference type="EMBL" id="RZS72835.1"/>
    </source>
</evidence>
<evidence type="ECO:0000256" key="2">
    <source>
        <dbReference type="ARBA" id="ARBA00022475"/>
    </source>
</evidence>
<dbReference type="AlphaFoldDB" id="A0A171KQC2"/>
<evidence type="ECO:0000256" key="3">
    <source>
        <dbReference type="ARBA" id="ARBA00022519"/>
    </source>
</evidence>
<feature type="transmembrane region" description="Helical" evidence="8">
    <location>
        <begin position="152"/>
        <end position="175"/>
    </location>
</feature>
<evidence type="ECO:0000256" key="5">
    <source>
        <dbReference type="ARBA" id="ARBA00022989"/>
    </source>
</evidence>
<feature type="transmembrane region" description="Helical" evidence="8">
    <location>
        <begin position="12"/>
        <end position="32"/>
    </location>
</feature>
<gene>
    <name evidence="10" type="ORF">AAV32_12510</name>
    <name evidence="11" type="ORF">EV679_0016</name>
</gene>
<feature type="transmembrane region" description="Helical" evidence="8">
    <location>
        <begin position="38"/>
        <end position="60"/>
    </location>
</feature>
<keyword evidence="3 7" id="KW-0997">Cell inner membrane</keyword>
<evidence type="ECO:0000256" key="6">
    <source>
        <dbReference type="ARBA" id="ARBA00023136"/>
    </source>
</evidence>
<dbReference type="PANTHER" id="PTHR33362:SF7">
    <property type="entry name" value="SLL1103 PROTEIN"/>
    <property type="match status" value="1"/>
</dbReference>
<dbReference type="STRING" id="206506.AAV32_12510"/>
<reference evidence="11 13" key="2">
    <citation type="submission" date="2019-02" db="EMBL/GenBank/DDBJ databases">
        <title>Genomic Encyclopedia of Type Strains, Phase IV (KMG-IV): sequencing the most valuable type-strain genomes for metagenomic binning, comparative biology and taxonomic classification.</title>
        <authorList>
            <person name="Goeker M."/>
        </authorList>
    </citation>
    <scope>NUCLEOTIDE SEQUENCE [LARGE SCALE GENOMIC DNA]</scope>
    <source>
        <strain evidence="11 13">DSM 16618</strain>
    </source>
</reference>
<sequence>MEALYNHFYDYLGGYMFIALALFVFTGFPVGLVLGGLALLFALGGIGLGVMHTSELYLFVERLWQNAANNQILVAVPCFIFMGIMLEKSQVADNLLRVLQLLLRRVPGGLALAVALLGTILAATTGIIGASVVMLTMMALPAMLAQKYDVRLGTGIIAASATLGILLPPSVMLVMMADLMAISVGNLFLAAILPGLMLAAFYCIYVVVISMIKPQLAPRVEREESEVGAWNLFVLFAKGVLPVSFLIVLVLGSIFAGWATPTEASGIGAFGAILLAAFSGRLRRETVDKVCMQTALTSAMIFLIFGGATAFSYVFRALYGEDLILDFIQWMGLTHWSLLFLLMVVIFLLGFFFDWLEITLIILPVFAPIIASFAPDFAPALGIEHLSPEDQKSMVLLWFAILVSVNLQTSFLTPPFGFALFFLKGAAPASVRIKDIYRGVTPFVILQLVGVLVLALCPSIVFWLLS</sequence>
<dbReference type="GO" id="GO:0005886">
    <property type="term" value="C:plasma membrane"/>
    <property type="evidence" value="ECO:0007669"/>
    <property type="project" value="UniProtKB-SubCell"/>
</dbReference>
<feature type="transmembrane region" description="Helical" evidence="8">
    <location>
        <begin position="232"/>
        <end position="258"/>
    </location>
</feature>
<dbReference type="InterPro" id="IPR010656">
    <property type="entry name" value="DctM"/>
</dbReference>
<feature type="transmembrane region" description="Helical" evidence="8">
    <location>
        <begin position="395"/>
        <end position="423"/>
    </location>
</feature>
<evidence type="ECO:0000313" key="12">
    <source>
        <dbReference type="Proteomes" id="UP000078084"/>
    </source>
</evidence>
<keyword evidence="7" id="KW-0813">Transport</keyword>
<keyword evidence="6 8" id="KW-0472">Membrane</keyword>
<reference evidence="10 12" key="1">
    <citation type="submission" date="2015-04" db="EMBL/GenBank/DDBJ databases">
        <title>Genome sequence of Kerstersia gyiorum CG1.</title>
        <authorList>
            <person name="Greninger A.L."/>
            <person name="Kozyreva V."/>
            <person name="Chaturvedi V."/>
        </authorList>
    </citation>
    <scope>NUCLEOTIDE SEQUENCE [LARGE SCALE GENOMIC DNA]</scope>
    <source>
        <strain evidence="10 12">CG1</strain>
    </source>
</reference>
<organism evidence="10 12">
    <name type="scientific">Kerstersia gyiorum</name>
    <dbReference type="NCBI Taxonomy" id="206506"/>
    <lineage>
        <taxon>Bacteria</taxon>
        <taxon>Pseudomonadati</taxon>
        <taxon>Pseudomonadota</taxon>
        <taxon>Betaproteobacteria</taxon>
        <taxon>Burkholderiales</taxon>
        <taxon>Alcaligenaceae</taxon>
        <taxon>Kerstersia</taxon>
    </lineage>
</organism>
<dbReference type="Proteomes" id="UP000078084">
    <property type="component" value="Unassembled WGS sequence"/>
</dbReference>
<dbReference type="EMBL" id="SGWZ01000001">
    <property type="protein sequence ID" value="RZS72835.1"/>
    <property type="molecule type" value="Genomic_DNA"/>
</dbReference>
<dbReference type="PATRIC" id="fig|206506.3.peg.2662"/>
<dbReference type="PANTHER" id="PTHR33362">
    <property type="entry name" value="SIALIC ACID TRAP TRANSPORTER PERMEASE PROTEIN SIAT-RELATED"/>
    <property type="match status" value="1"/>
</dbReference>
<feature type="transmembrane region" description="Helical" evidence="8">
    <location>
        <begin position="187"/>
        <end position="212"/>
    </location>
</feature>
<dbReference type="OrthoDB" id="9796052at2"/>
<dbReference type="InterPro" id="IPR004681">
    <property type="entry name" value="TRAP_DctM"/>
</dbReference>
<feature type="transmembrane region" description="Helical" evidence="8">
    <location>
        <begin position="335"/>
        <end position="353"/>
    </location>
</feature>
<feature type="transmembrane region" description="Helical" evidence="8">
    <location>
        <begin position="111"/>
        <end position="140"/>
    </location>
</feature>
<dbReference type="Proteomes" id="UP000292039">
    <property type="component" value="Unassembled WGS sequence"/>
</dbReference>
<evidence type="ECO:0000313" key="10">
    <source>
        <dbReference type="EMBL" id="KKO71089.1"/>
    </source>
</evidence>
<name>A0A171KQC2_9BURK</name>
<dbReference type="RefSeq" id="WP_068372643.1">
    <property type="nucleotide sequence ID" value="NZ_CBCSEB010000003.1"/>
</dbReference>
<comment type="caution">
    <text evidence="10">The sequence shown here is derived from an EMBL/GenBank/DDBJ whole genome shotgun (WGS) entry which is preliminary data.</text>
</comment>
<dbReference type="EMBL" id="LBNE01000009">
    <property type="protein sequence ID" value="KKO71089.1"/>
    <property type="molecule type" value="Genomic_DNA"/>
</dbReference>
<feature type="transmembrane region" description="Helical" evidence="8">
    <location>
        <begin position="443"/>
        <end position="465"/>
    </location>
</feature>
<keyword evidence="2" id="KW-1003">Cell membrane</keyword>
<protein>
    <submittedName>
        <fullName evidence="10">C4-dicarboxylate ABC transporter</fullName>
    </submittedName>
    <submittedName>
        <fullName evidence="11">Tripartite ATP-independent transporter DctM subunit</fullName>
    </submittedName>
</protein>
<evidence type="ECO:0000313" key="13">
    <source>
        <dbReference type="Proteomes" id="UP000292039"/>
    </source>
</evidence>
<dbReference type="Pfam" id="PF06808">
    <property type="entry name" value="DctM"/>
    <property type="match status" value="1"/>
</dbReference>
<keyword evidence="12" id="KW-1185">Reference proteome</keyword>
<feature type="transmembrane region" description="Helical" evidence="8">
    <location>
        <begin position="360"/>
        <end position="383"/>
    </location>
</feature>
<keyword evidence="5 8" id="KW-1133">Transmembrane helix</keyword>
<feature type="transmembrane region" description="Helical" evidence="8">
    <location>
        <begin position="72"/>
        <end position="91"/>
    </location>
</feature>
<evidence type="ECO:0000256" key="7">
    <source>
        <dbReference type="RuleBase" id="RU369079"/>
    </source>
</evidence>
<feature type="transmembrane region" description="Helical" evidence="8">
    <location>
        <begin position="264"/>
        <end position="282"/>
    </location>
</feature>
<accession>A0A171KQC2</accession>
<keyword evidence="4 8" id="KW-0812">Transmembrane</keyword>
<feature type="domain" description="TRAP C4-dicarboxylate transport system permease DctM subunit" evidence="9">
    <location>
        <begin position="17"/>
        <end position="459"/>
    </location>
</feature>
<comment type="function">
    <text evidence="7">Part of the tripartite ATP-independent periplasmic (TRAP) transport system.</text>
</comment>
<evidence type="ECO:0000256" key="4">
    <source>
        <dbReference type="ARBA" id="ARBA00022692"/>
    </source>
</evidence>
<evidence type="ECO:0000256" key="8">
    <source>
        <dbReference type="SAM" id="Phobius"/>
    </source>
</evidence>
<proteinExistence type="predicted"/>
<evidence type="ECO:0000256" key="1">
    <source>
        <dbReference type="ARBA" id="ARBA00004429"/>
    </source>
</evidence>
<comment type="subcellular location">
    <subcellularLocation>
        <location evidence="1 7">Cell inner membrane</location>
        <topology evidence="1 7">Multi-pass membrane protein</topology>
    </subcellularLocation>
</comment>
<feature type="transmembrane region" description="Helical" evidence="8">
    <location>
        <begin position="294"/>
        <end position="315"/>
    </location>
</feature>
<dbReference type="GO" id="GO:0022857">
    <property type="term" value="F:transmembrane transporter activity"/>
    <property type="evidence" value="ECO:0007669"/>
    <property type="project" value="UniProtKB-UniRule"/>
</dbReference>
<evidence type="ECO:0000259" key="9">
    <source>
        <dbReference type="Pfam" id="PF06808"/>
    </source>
</evidence>